<comment type="caution">
    <text evidence="2">The sequence shown here is derived from an EMBL/GenBank/DDBJ whole genome shotgun (WGS) entry which is preliminary data.</text>
</comment>
<organism evidence="2 3">
    <name type="scientific">Castilleja foliolosa</name>
    <dbReference type="NCBI Taxonomy" id="1961234"/>
    <lineage>
        <taxon>Eukaryota</taxon>
        <taxon>Viridiplantae</taxon>
        <taxon>Streptophyta</taxon>
        <taxon>Embryophyta</taxon>
        <taxon>Tracheophyta</taxon>
        <taxon>Spermatophyta</taxon>
        <taxon>Magnoliopsida</taxon>
        <taxon>eudicotyledons</taxon>
        <taxon>Gunneridae</taxon>
        <taxon>Pentapetalae</taxon>
        <taxon>asterids</taxon>
        <taxon>lamiids</taxon>
        <taxon>Lamiales</taxon>
        <taxon>Orobanchaceae</taxon>
        <taxon>Pedicularideae</taxon>
        <taxon>Castillejinae</taxon>
        <taxon>Castilleja</taxon>
    </lineage>
</organism>
<evidence type="ECO:0000313" key="2">
    <source>
        <dbReference type="EMBL" id="KAL3631311.1"/>
    </source>
</evidence>
<accession>A0ABD3CMX0</accession>
<proteinExistence type="predicted"/>
<dbReference type="PANTHER" id="PTHR33237:SF46">
    <property type="entry name" value="OS01G0606100 PROTEIN"/>
    <property type="match status" value="1"/>
</dbReference>
<keyword evidence="3" id="KW-1185">Reference proteome</keyword>
<dbReference type="PANTHER" id="PTHR33237">
    <property type="entry name" value="F2P16.13 PROTEIN-RELATED"/>
    <property type="match status" value="1"/>
</dbReference>
<dbReference type="AlphaFoldDB" id="A0ABD3CMX0"/>
<protein>
    <submittedName>
        <fullName evidence="2">Uncharacterized protein</fullName>
    </submittedName>
</protein>
<dbReference type="Proteomes" id="UP001632038">
    <property type="component" value="Unassembled WGS sequence"/>
</dbReference>
<feature type="region of interest" description="Disordered" evidence="1">
    <location>
        <begin position="121"/>
        <end position="144"/>
    </location>
</feature>
<evidence type="ECO:0000313" key="3">
    <source>
        <dbReference type="Proteomes" id="UP001632038"/>
    </source>
</evidence>
<evidence type="ECO:0000256" key="1">
    <source>
        <dbReference type="SAM" id="MobiDB-lite"/>
    </source>
</evidence>
<sequence length="144" mass="16102">MVRPMPMIHVNNESFCLIPIAIGLFASATLVVGLCAKHVSRKQASKTKDPTNKPIKQFITTISHKGIMVKSSEQEADHGHGDKEENGVWQKAILMGERCQPPEFSGVIYYDYCGNRISEMPKSPRATSMSPLRSFNFPLDKNEH</sequence>
<name>A0ABD3CMX0_9LAMI</name>
<gene>
    <name evidence="2" type="ORF">CASFOL_024295</name>
</gene>
<dbReference type="EMBL" id="JAVIJP010000032">
    <property type="protein sequence ID" value="KAL3631311.1"/>
    <property type="molecule type" value="Genomic_DNA"/>
</dbReference>
<reference evidence="3" key="1">
    <citation type="journal article" date="2024" name="IScience">
        <title>Strigolactones Initiate the Formation of Haustorium-like Structures in Castilleja.</title>
        <authorList>
            <person name="Buerger M."/>
            <person name="Peterson D."/>
            <person name="Chory J."/>
        </authorList>
    </citation>
    <scope>NUCLEOTIDE SEQUENCE [LARGE SCALE GENOMIC DNA]</scope>
</reference>